<keyword evidence="3 5" id="KW-1133">Transmembrane helix</keyword>
<dbReference type="Proteomes" id="UP000572212">
    <property type="component" value="Unassembled WGS sequence"/>
</dbReference>
<dbReference type="RefSeq" id="WP_184245659.1">
    <property type="nucleotide sequence ID" value="NZ_BAAACU010000058.1"/>
</dbReference>
<dbReference type="InterPro" id="IPR003339">
    <property type="entry name" value="ABC/ECF_trnsptr_transmembrane"/>
</dbReference>
<reference evidence="6 7" key="1">
    <citation type="submission" date="2020-08" db="EMBL/GenBank/DDBJ databases">
        <title>Genomic Encyclopedia of Type Strains, Phase IV (KMG-IV): sequencing the most valuable type-strain genomes for metagenomic binning, comparative biology and taxonomic classification.</title>
        <authorList>
            <person name="Goeker M."/>
        </authorList>
    </citation>
    <scope>NUCLEOTIDE SEQUENCE [LARGE SCALE GENOMIC DNA]</scope>
    <source>
        <strain evidence="6 7">DSM 11805</strain>
    </source>
</reference>
<dbReference type="PANTHER" id="PTHR33514">
    <property type="entry name" value="PROTEIN ABCI12, CHLOROPLASTIC"/>
    <property type="match status" value="1"/>
</dbReference>
<keyword evidence="2 5" id="KW-0812">Transmembrane</keyword>
<sequence>MDLQIKMTWLHHVNPMVKLFFLVFLFIGLLLIHHIHFQFYFLLFIICIYLFMTGCRTKWLLLLSLPLSILFFSSFLSMALFGMGETTWWKLGIVHITEESFFRGLHLGIRTVSFGLLGLVFALTTTPVQLFYSSMQQLRLKPKFAYSFMASIRILPIIVEEIIILKKALKVRGYVYSKGLTGFFERMNHYSVPILAQSIRRAHRIAIAMQIKQFNGDTRRTYYYKIGYSRHDIFFTLVVTVFFLVSVVLANILPVFPVDYVR</sequence>
<comment type="caution">
    <text evidence="6">The sequence shown here is derived from an EMBL/GenBank/DDBJ whole genome shotgun (WGS) entry which is preliminary data.</text>
</comment>
<name>A0A841RNA7_9BACI</name>
<evidence type="ECO:0000313" key="6">
    <source>
        <dbReference type="EMBL" id="MBB6512434.1"/>
    </source>
</evidence>
<keyword evidence="4 5" id="KW-0472">Membrane</keyword>
<evidence type="ECO:0000313" key="7">
    <source>
        <dbReference type="Proteomes" id="UP000572212"/>
    </source>
</evidence>
<dbReference type="Pfam" id="PF02361">
    <property type="entry name" value="CbiQ"/>
    <property type="match status" value="1"/>
</dbReference>
<evidence type="ECO:0000256" key="5">
    <source>
        <dbReference type="SAM" id="Phobius"/>
    </source>
</evidence>
<feature type="transmembrane region" description="Helical" evidence="5">
    <location>
        <begin position="59"/>
        <end position="81"/>
    </location>
</feature>
<dbReference type="GO" id="GO:0005886">
    <property type="term" value="C:plasma membrane"/>
    <property type="evidence" value="ECO:0007669"/>
    <property type="project" value="TreeGrafter"/>
</dbReference>
<feature type="transmembrane region" description="Helical" evidence="5">
    <location>
        <begin position="20"/>
        <end position="52"/>
    </location>
</feature>
<organism evidence="6 7">
    <name type="scientific">Gracilibacillus halotolerans</name>
    <dbReference type="NCBI Taxonomy" id="74386"/>
    <lineage>
        <taxon>Bacteria</taxon>
        <taxon>Bacillati</taxon>
        <taxon>Bacillota</taxon>
        <taxon>Bacilli</taxon>
        <taxon>Bacillales</taxon>
        <taxon>Bacillaceae</taxon>
        <taxon>Gracilibacillus</taxon>
    </lineage>
</organism>
<evidence type="ECO:0000256" key="4">
    <source>
        <dbReference type="ARBA" id="ARBA00023136"/>
    </source>
</evidence>
<comment type="subcellular location">
    <subcellularLocation>
        <location evidence="1">Membrane</location>
        <topology evidence="1">Multi-pass membrane protein</topology>
    </subcellularLocation>
</comment>
<dbReference type="PANTHER" id="PTHR33514:SF1">
    <property type="entry name" value="ABC TRANSPORTER PERMEASE"/>
    <property type="match status" value="1"/>
</dbReference>
<evidence type="ECO:0000256" key="3">
    <source>
        <dbReference type="ARBA" id="ARBA00022989"/>
    </source>
</evidence>
<feature type="transmembrane region" description="Helical" evidence="5">
    <location>
        <begin position="233"/>
        <end position="256"/>
    </location>
</feature>
<evidence type="ECO:0000256" key="2">
    <source>
        <dbReference type="ARBA" id="ARBA00022692"/>
    </source>
</evidence>
<dbReference type="EMBL" id="JACHON010000003">
    <property type="protein sequence ID" value="MBB6512434.1"/>
    <property type="molecule type" value="Genomic_DNA"/>
</dbReference>
<keyword evidence="7" id="KW-1185">Reference proteome</keyword>
<proteinExistence type="predicted"/>
<feature type="transmembrane region" description="Helical" evidence="5">
    <location>
        <begin position="112"/>
        <end position="132"/>
    </location>
</feature>
<gene>
    <name evidence="6" type="ORF">GGQ92_001217</name>
</gene>
<accession>A0A841RNA7</accession>
<protein>
    <submittedName>
        <fullName evidence="6">Energy-coupling factor transport system permease protein</fullName>
    </submittedName>
</protein>
<evidence type="ECO:0000256" key="1">
    <source>
        <dbReference type="ARBA" id="ARBA00004141"/>
    </source>
</evidence>
<dbReference type="CDD" id="cd16914">
    <property type="entry name" value="EcfT"/>
    <property type="match status" value="1"/>
</dbReference>
<dbReference type="AlphaFoldDB" id="A0A841RNA7"/>